<evidence type="ECO:0000256" key="4">
    <source>
        <dbReference type="ARBA" id="ARBA00022801"/>
    </source>
</evidence>
<proteinExistence type="inferred from homology"/>
<feature type="signal peptide" evidence="7">
    <location>
        <begin position="1"/>
        <end position="20"/>
    </location>
</feature>
<gene>
    <name evidence="8" type="ORF">GQ43DRAFT_364451</name>
</gene>
<evidence type="ECO:0000256" key="7">
    <source>
        <dbReference type="SAM" id="SignalP"/>
    </source>
</evidence>
<sequence length="594" mass="65394">MKVWTAGLFAAASLAPAALAQFVPPPTDLITKKGYAGINVRYKQVPTGICELDPNVKSFSGYADVSENEHIFWWFFEARNGDPSKAPLTVWINGGPGSSSMIGLFEELGPCRVTPDGEPYNNPYSWSNASNMLFIDQPTTVGNSYSIPIPGYEDQDGYIVQLPNTTCPDYAQELGTCGTYSSPDPTLTANTTQGAAPNMWKTLQGFMGAFPQYSRKAFSFTTESYGGHYAPIFNEYILEQNKKNIPGAHKIQLENVLIGNGWFDPLVQYQAYYNFSVYPGNTYDYDPYNDTVKAEWYNNLYGPGNCLDQTKRCYATGRNDVCSAADEFCASKVEYLYDLYSGRDEYDVRELVPDPFPNGYWADYINTPKVQQAIGSFQNYSASSGTVSAAFGSTGDDDRESGTIEAVKKLLNAGVQVMMYFGDADYNCNWLGGQVIADEIGAPGYKEAGFVNITTSDGIVHGQVRQSGLFSFVRIYEAGHEVPFYQPLASLEIFERALAQKDIATGKTKVNGRYKTKGTPTSEYHEGIGSIQMKVLPSNATYNTALNGPDPTPTPVSLPSGIRHGKRAEKAKKTTRTLRKLGRPIRSRGGKRML</sequence>
<dbReference type="Pfam" id="PF00450">
    <property type="entry name" value="Peptidase_S10"/>
    <property type="match status" value="1"/>
</dbReference>
<comment type="caution">
    <text evidence="8">The sequence shown here is derived from an EMBL/GenBank/DDBJ whole genome shotgun (WGS) entry which is preliminary data.</text>
</comment>
<dbReference type="Gene3D" id="1.10.287.410">
    <property type="match status" value="1"/>
</dbReference>
<keyword evidence="7" id="KW-0732">Signal</keyword>
<feature type="region of interest" description="Disordered" evidence="6">
    <location>
        <begin position="546"/>
        <end position="575"/>
    </location>
</feature>
<keyword evidence="9" id="KW-1185">Reference proteome</keyword>
<reference evidence="8" key="1">
    <citation type="journal article" date="2020" name="Stud. Mycol.">
        <title>101 Dothideomycetes genomes: a test case for predicting lifestyles and emergence of pathogens.</title>
        <authorList>
            <person name="Haridas S."/>
            <person name="Albert R."/>
            <person name="Binder M."/>
            <person name="Bloem J."/>
            <person name="Labutti K."/>
            <person name="Salamov A."/>
            <person name="Andreopoulos B."/>
            <person name="Baker S."/>
            <person name="Barry K."/>
            <person name="Bills G."/>
            <person name="Bluhm B."/>
            <person name="Cannon C."/>
            <person name="Castanera R."/>
            <person name="Culley D."/>
            <person name="Daum C."/>
            <person name="Ezra D."/>
            <person name="Gonzalez J."/>
            <person name="Henrissat B."/>
            <person name="Kuo A."/>
            <person name="Liang C."/>
            <person name="Lipzen A."/>
            <person name="Lutzoni F."/>
            <person name="Magnuson J."/>
            <person name="Mondo S."/>
            <person name="Nolan M."/>
            <person name="Ohm R."/>
            <person name="Pangilinan J."/>
            <person name="Park H.-J."/>
            <person name="Ramirez L."/>
            <person name="Alfaro M."/>
            <person name="Sun H."/>
            <person name="Tritt A."/>
            <person name="Yoshinaga Y."/>
            <person name="Zwiers L.-H."/>
            <person name="Turgeon B."/>
            <person name="Goodwin S."/>
            <person name="Spatafora J."/>
            <person name="Crous P."/>
            <person name="Grigoriev I."/>
        </authorList>
    </citation>
    <scope>NUCLEOTIDE SEQUENCE</scope>
    <source>
        <strain evidence="8">ATCC 74209</strain>
    </source>
</reference>
<evidence type="ECO:0000313" key="8">
    <source>
        <dbReference type="EMBL" id="KAF2204519.1"/>
    </source>
</evidence>
<dbReference type="GO" id="GO:0006508">
    <property type="term" value="P:proteolysis"/>
    <property type="evidence" value="ECO:0007669"/>
    <property type="project" value="UniProtKB-KW"/>
</dbReference>
<dbReference type="PANTHER" id="PTHR11802">
    <property type="entry name" value="SERINE PROTEASE FAMILY S10 SERINE CARBOXYPEPTIDASE"/>
    <property type="match status" value="1"/>
</dbReference>
<accession>A0A9P4MST3</accession>
<keyword evidence="3" id="KW-0645">Protease</keyword>
<evidence type="ECO:0000256" key="6">
    <source>
        <dbReference type="SAM" id="MobiDB-lite"/>
    </source>
</evidence>
<dbReference type="AlphaFoldDB" id="A0A9P4MST3"/>
<dbReference type="EMBL" id="ML993874">
    <property type="protein sequence ID" value="KAF2204519.1"/>
    <property type="molecule type" value="Genomic_DNA"/>
</dbReference>
<dbReference type="InterPro" id="IPR029058">
    <property type="entry name" value="AB_hydrolase_fold"/>
</dbReference>
<dbReference type="GO" id="GO:0000324">
    <property type="term" value="C:fungal-type vacuole"/>
    <property type="evidence" value="ECO:0007669"/>
    <property type="project" value="TreeGrafter"/>
</dbReference>
<feature type="chain" id="PRO_5040398248" evidence="7">
    <location>
        <begin position="21"/>
        <end position="594"/>
    </location>
</feature>
<dbReference type="SUPFAM" id="SSF53474">
    <property type="entry name" value="alpha/beta-Hydrolases"/>
    <property type="match status" value="1"/>
</dbReference>
<comment type="similarity">
    <text evidence="1">Belongs to the peptidase S10 family.</text>
</comment>
<evidence type="ECO:0000313" key="9">
    <source>
        <dbReference type="Proteomes" id="UP000799536"/>
    </source>
</evidence>
<evidence type="ECO:0000256" key="2">
    <source>
        <dbReference type="ARBA" id="ARBA00022645"/>
    </source>
</evidence>
<protein>
    <submittedName>
        <fullName evidence="8">Carboxypeptidase S1</fullName>
    </submittedName>
</protein>
<feature type="compositionally biased region" description="Basic residues" evidence="6">
    <location>
        <begin position="563"/>
        <end position="575"/>
    </location>
</feature>
<keyword evidence="2 8" id="KW-0121">Carboxypeptidase</keyword>
<dbReference type="OrthoDB" id="443318at2759"/>
<keyword evidence="5" id="KW-0325">Glycoprotein</keyword>
<organism evidence="8 9">
    <name type="scientific">Delitschia confertaspora ATCC 74209</name>
    <dbReference type="NCBI Taxonomy" id="1513339"/>
    <lineage>
        <taxon>Eukaryota</taxon>
        <taxon>Fungi</taxon>
        <taxon>Dikarya</taxon>
        <taxon>Ascomycota</taxon>
        <taxon>Pezizomycotina</taxon>
        <taxon>Dothideomycetes</taxon>
        <taxon>Pleosporomycetidae</taxon>
        <taxon>Pleosporales</taxon>
        <taxon>Delitschiaceae</taxon>
        <taxon>Delitschia</taxon>
    </lineage>
</organism>
<evidence type="ECO:0000256" key="3">
    <source>
        <dbReference type="ARBA" id="ARBA00022670"/>
    </source>
</evidence>
<dbReference type="Gene3D" id="3.40.50.1820">
    <property type="entry name" value="alpha/beta hydrolase"/>
    <property type="match status" value="2"/>
</dbReference>
<evidence type="ECO:0000256" key="5">
    <source>
        <dbReference type="ARBA" id="ARBA00023180"/>
    </source>
</evidence>
<dbReference type="Proteomes" id="UP000799536">
    <property type="component" value="Unassembled WGS sequence"/>
</dbReference>
<keyword evidence="4" id="KW-0378">Hydrolase</keyword>
<name>A0A9P4MST3_9PLEO</name>
<dbReference type="GO" id="GO:0004185">
    <property type="term" value="F:serine-type carboxypeptidase activity"/>
    <property type="evidence" value="ECO:0007669"/>
    <property type="project" value="InterPro"/>
</dbReference>
<dbReference type="PRINTS" id="PR00724">
    <property type="entry name" value="CRBOXYPTASEC"/>
</dbReference>
<dbReference type="PANTHER" id="PTHR11802:SF64">
    <property type="entry name" value="CARBOXYPEPTIDASE"/>
    <property type="match status" value="1"/>
</dbReference>
<evidence type="ECO:0000256" key="1">
    <source>
        <dbReference type="ARBA" id="ARBA00009431"/>
    </source>
</evidence>
<dbReference type="InterPro" id="IPR001563">
    <property type="entry name" value="Peptidase_S10"/>
</dbReference>